<dbReference type="FunFam" id="3.30.70.330:FF:000079">
    <property type="entry name" value="Putative splicing factor 45"/>
    <property type="match status" value="1"/>
</dbReference>
<dbReference type="PIRSF" id="PIRSF031066">
    <property type="entry name" value="Splicing_factor_SPF45"/>
    <property type="match status" value="1"/>
</dbReference>
<dbReference type="EnsemblMetazoa" id="CLYHEMT021694.1">
    <property type="protein sequence ID" value="CLYHEMP021694.1"/>
    <property type="gene ID" value="CLYHEMG021694"/>
</dbReference>
<dbReference type="PANTHER" id="PTHR13288">
    <property type="entry name" value="SPLICING FACTOR 45 SPF45"/>
    <property type="match status" value="1"/>
</dbReference>
<dbReference type="SUPFAM" id="SSF54928">
    <property type="entry name" value="RNA-binding domain, RBD"/>
    <property type="match status" value="1"/>
</dbReference>
<feature type="region of interest" description="Disordered" evidence="9">
    <location>
        <begin position="255"/>
        <end position="300"/>
    </location>
</feature>
<evidence type="ECO:0000256" key="1">
    <source>
        <dbReference type="ARBA" id="ARBA00004123"/>
    </source>
</evidence>
<dbReference type="Proteomes" id="UP000594262">
    <property type="component" value="Unplaced"/>
</dbReference>
<evidence type="ECO:0000259" key="11">
    <source>
        <dbReference type="PROSITE" id="PS50174"/>
    </source>
</evidence>
<evidence type="ECO:0000256" key="7">
    <source>
        <dbReference type="ARBA" id="ARBA00074919"/>
    </source>
</evidence>
<keyword evidence="5 8" id="KW-0539">Nucleus</keyword>
<protein>
    <recommendedName>
        <fullName evidence="7 8">Splicing factor 45</fullName>
    </recommendedName>
    <alternativeName>
        <fullName evidence="8">RNA-binding motif protein 17</fullName>
    </alternativeName>
</protein>
<evidence type="ECO:0000256" key="5">
    <source>
        <dbReference type="ARBA" id="ARBA00023242"/>
    </source>
</evidence>
<dbReference type="Pfam" id="PF01585">
    <property type="entry name" value="G-patch"/>
    <property type="match status" value="1"/>
</dbReference>
<proteinExistence type="predicted"/>
<keyword evidence="4 8" id="KW-0508">mRNA splicing</keyword>
<dbReference type="GeneID" id="136809737"/>
<evidence type="ECO:0000256" key="3">
    <source>
        <dbReference type="ARBA" id="ARBA00022884"/>
    </source>
</evidence>
<evidence type="ECO:0000256" key="2">
    <source>
        <dbReference type="ARBA" id="ARBA00022664"/>
    </source>
</evidence>
<dbReference type="GO" id="GO:0000380">
    <property type="term" value="P:alternative mRNA splicing, via spliceosome"/>
    <property type="evidence" value="ECO:0007669"/>
    <property type="project" value="TreeGrafter"/>
</dbReference>
<organism evidence="12 13">
    <name type="scientific">Clytia hemisphaerica</name>
    <dbReference type="NCBI Taxonomy" id="252671"/>
    <lineage>
        <taxon>Eukaryota</taxon>
        <taxon>Metazoa</taxon>
        <taxon>Cnidaria</taxon>
        <taxon>Hydrozoa</taxon>
        <taxon>Hydroidolina</taxon>
        <taxon>Leptothecata</taxon>
        <taxon>Obeliida</taxon>
        <taxon>Clytiidae</taxon>
        <taxon>Clytia</taxon>
    </lineage>
</organism>
<feature type="domain" description="G-patch" evidence="11">
    <location>
        <begin position="206"/>
        <end position="252"/>
    </location>
</feature>
<feature type="compositionally biased region" description="Pro residues" evidence="9">
    <location>
        <begin position="262"/>
        <end position="276"/>
    </location>
</feature>
<evidence type="ECO:0000256" key="8">
    <source>
        <dbReference type="PIRNR" id="PIRNR031066"/>
    </source>
</evidence>
<dbReference type="InterPro" id="IPR000467">
    <property type="entry name" value="G_patch_dom"/>
</dbReference>
<feature type="compositionally biased region" description="Basic and acidic residues" evidence="9">
    <location>
        <begin position="102"/>
        <end position="169"/>
    </location>
</feature>
<reference evidence="12" key="1">
    <citation type="submission" date="2021-01" db="UniProtKB">
        <authorList>
            <consortium name="EnsemblMetazoa"/>
        </authorList>
    </citation>
    <scope>IDENTIFICATION</scope>
</reference>
<keyword evidence="2 8" id="KW-0507">mRNA processing</keyword>
<keyword evidence="8" id="KW-0747">Spliceosome</keyword>
<evidence type="ECO:0000313" key="12">
    <source>
        <dbReference type="EnsemblMetazoa" id="CLYHEMP021694.1"/>
    </source>
</evidence>
<dbReference type="GO" id="GO:0005654">
    <property type="term" value="C:nucleoplasm"/>
    <property type="evidence" value="ECO:0007669"/>
    <property type="project" value="UniProtKB-UniRule"/>
</dbReference>
<dbReference type="GO" id="GO:0071011">
    <property type="term" value="C:precatalytic spliceosome"/>
    <property type="evidence" value="ECO:0007669"/>
    <property type="project" value="TreeGrafter"/>
</dbReference>
<name>A0A7M6DQ94_9CNID</name>
<dbReference type="InterPro" id="IPR003954">
    <property type="entry name" value="RRM_euk-type"/>
</dbReference>
<dbReference type="PROSITE" id="PS50174">
    <property type="entry name" value="G_PATCH"/>
    <property type="match status" value="1"/>
</dbReference>
<feature type="domain" description="RRM" evidence="10">
    <location>
        <begin position="311"/>
        <end position="396"/>
    </location>
</feature>
<dbReference type="SMART" id="SM00361">
    <property type="entry name" value="RRM_1"/>
    <property type="match status" value="1"/>
</dbReference>
<comment type="subunit">
    <text evidence="6">Binds SXL. Associates with the spliceosome. Interacts with SF3B1, SF1 and U2AF2.</text>
</comment>
<sequence>MALASLYDGVDLGKDKEKSANLNPTKIAGWSDNLQFMKTQLQLKKASTSKGIKGGKSVLSTGPGNMTLSSIMAPADKQVVLIDEYNPLRPNDYNDFKVRMREKEERERRDKERRREREERERERERRDNKDGNDRRDERRRSPHRDDQDKDRDRDRKRRRDDDRSRDYGGRAAIAPPPSLLETTPVNVEIIQKKENSAGTGGFSTGNLIASQIMAKYGWKEGQGLGREEQGLSTCLQVEKTGKRAGKIINKDVEKAKEKDSFPPPSFPPPSFPPPMGGAMGSVPNSPSQPQPPDVSGNDSQMADLMKNPSKVVLLKNMVGPGEVDDELQPEIEEECTTKYGDIIKVIIFEIPNAPEEEAVRIFVEFKRMESAIKALMDLNNRFFGGRSVSASFYNVDKFRRLDLAS</sequence>
<feature type="region of interest" description="Disordered" evidence="9">
    <location>
        <begin position="102"/>
        <end position="181"/>
    </location>
</feature>
<dbReference type="InterPro" id="IPR040052">
    <property type="entry name" value="RBM17"/>
</dbReference>
<dbReference type="InterPro" id="IPR034653">
    <property type="entry name" value="SPF45_RRM"/>
</dbReference>
<evidence type="ECO:0000259" key="10">
    <source>
        <dbReference type="PROSITE" id="PS50102"/>
    </source>
</evidence>
<dbReference type="AlphaFoldDB" id="A0A7M6DQ94"/>
<dbReference type="InterPro" id="IPR012677">
    <property type="entry name" value="Nucleotide-bd_a/b_plait_sf"/>
</dbReference>
<dbReference type="CDD" id="cd12647">
    <property type="entry name" value="RRM_UHM_SPF45"/>
    <property type="match status" value="1"/>
</dbReference>
<comment type="subunit">
    <text evidence="8">Associates with the spliceosome.</text>
</comment>
<dbReference type="OrthoDB" id="5411533at2759"/>
<dbReference type="InterPro" id="IPR035979">
    <property type="entry name" value="RBD_domain_sf"/>
</dbReference>
<dbReference type="SMART" id="SM00443">
    <property type="entry name" value="G_patch"/>
    <property type="match status" value="1"/>
</dbReference>
<evidence type="ECO:0000313" key="13">
    <source>
        <dbReference type="Proteomes" id="UP000594262"/>
    </source>
</evidence>
<dbReference type="Gene3D" id="3.30.70.330">
    <property type="match status" value="1"/>
</dbReference>
<dbReference type="PROSITE" id="PS50102">
    <property type="entry name" value="RRM"/>
    <property type="match status" value="1"/>
</dbReference>
<dbReference type="PANTHER" id="PTHR13288:SF8">
    <property type="entry name" value="SPLICING FACTOR 45"/>
    <property type="match status" value="1"/>
</dbReference>
<comment type="function">
    <text evidence="8">Splice factor that binds to the single-stranded 3'AG at the exon/intron border and promotes its utilization in the second catalytic step. Involved in the regulation of alternative splicing and the utilization of cryptic splice sites.</text>
</comment>
<keyword evidence="3 8" id="KW-0694">RNA-binding</keyword>
<dbReference type="InterPro" id="IPR000504">
    <property type="entry name" value="RRM_dom"/>
</dbReference>
<dbReference type="RefSeq" id="XP_066922386.1">
    <property type="nucleotide sequence ID" value="XM_067066285.1"/>
</dbReference>
<comment type="subcellular location">
    <subcellularLocation>
        <location evidence="1 8">Nucleus</location>
    </subcellularLocation>
</comment>
<dbReference type="GO" id="GO:0003723">
    <property type="term" value="F:RNA binding"/>
    <property type="evidence" value="ECO:0007669"/>
    <property type="project" value="UniProtKB-UniRule"/>
</dbReference>
<keyword evidence="13" id="KW-1185">Reference proteome</keyword>
<evidence type="ECO:0000256" key="4">
    <source>
        <dbReference type="ARBA" id="ARBA00023187"/>
    </source>
</evidence>
<evidence type="ECO:0000256" key="9">
    <source>
        <dbReference type="SAM" id="MobiDB-lite"/>
    </source>
</evidence>
<accession>A0A7M6DQ94</accession>
<dbReference type="GO" id="GO:0045292">
    <property type="term" value="P:mRNA cis splicing, via spliceosome"/>
    <property type="evidence" value="ECO:0007669"/>
    <property type="project" value="UniProtKB-UniRule"/>
</dbReference>
<evidence type="ECO:0000256" key="6">
    <source>
        <dbReference type="ARBA" id="ARBA00065586"/>
    </source>
</evidence>